<accession>A0A914VDV8</accession>
<dbReference type="Proteomes" id="UP000887566">
    <property type="component" value="Unplaced"/>
</dbReference>
<sequence>TVSTNVEAFRLRNPIVEEDGTKKMKLEFDVRRFIPSEVSVKTNTKDNSLTIDAEHKSDDAKYEFHRYYVLPQGVKADGK</sequence>
<name>A0A914VDV8_9BILA</name>
<evidence type="ECO:0000313" key="5">
    <source>
        <dbReference type="WBParaSite" id="PSAMB.scaffold17599size1093.g37343.t1"/>
    </source>
</evidence>
<evidence type="ECO:0000256" key="1">
    <source>
        <dbReference type="PROSITE-ProRule" id="PRU00285"/>
    </source>
</evidence>
<evidence type="ECO:0000313" key="4">
    <source>
        <dbReference type="Proteomes" id="UP000887566"/>
    </source>
</evidence>
<dbReference type="PROSITE" id="PS01031">
    <property type="entry name" value="SHSP"/>
    <property type="match status" value="1"/>
</dbReference>
<dbReference type="InterPro" id="IPR008978">
    <property type="entry name" value="HSP20-like_chaperone"/>
</dbReference>
<proteinExistence type="inferred from homology"/>
<keyword evidence="4" id="KW-1185">Reference proteome</keyword>
<feature type="domain" description="SHSP" evidence="3">
    <location>
        <begin position="6"/>
        <end position="79"/>
    </location>
</feature>
<protein>
    <submittedName>
        <fullName evidence="5">SHSP domain-containing protein</fullName>
    </submittedName>
</protein>
<dbReference type="WBParaSite" id="PSAMB.scaffold17599size1093.g37343.t1">
    <property type="protein sequence ID" value="PSAMB.scaffold17599size1093.g37343.t1"/>
    <property type="gene ID" value="PSAMB.scaffold17599size1093.g37343"/>
</dbReference>
<dbReference type="InterPro" id="IPR002068">
    <property type="entry name" value="A-crystallin/Hsp20_dom"/>
</dbReference>
<evidence type="ECO:0000259" key="3">
    <source>
        <dbReference type="PROSITE" id="PS01031"/>
    </source>
</evidence>
<dbReference type="CDD" id="cd06526">
    <property type="entry name" value="metazoan_ACD"/>
    <property type="match status" value="1"/>
</dbReference>
<dbReference type="Pfam" id="PF00011">
    <property type="entry name" value="HSP20"/>
    <property type="match status" value="1"/>
</dbReference>
<evidence type="ECO:0000256" key="2">
    <source>
        <dbReference type="RuleBase" id="RU003616"/>
    </source>
</evidence>
<dbReference type="AlphaFoldDB" id="A0A914VDV8"/>
<dbReference type="Gene3D" id="2.60.40.790">
    <property type="match status" value="1"/>
</dbReference>
<dbReference type="SUPFAM" id="SSF49764">
    <property type="entry name" value="HSP20-like chaperones"/>
    <property type="match status" value="1"/>
</dbReference>
<comment type="similarity">
    <text evidence="1 2">Belongs to the small heat shock protein (HSP20) family.</text>
</comment>
<reference evidence="5" key="1">
    <citation type="submission" date="2022-11" db="UniProtKB">
        <authorList>
            <consortium name="WormBaseParasite"/>
        </authorList>
    </citation>
    <scope>IDENTIFICATION</scope>
</reference>
<organism evidence="4 5">
    <name type="scientific">Plectus sambesii</name>
    <dbReference type="NCBI Taxonomy" id="2011161"/>
    <lineage>
        <taxon>Eukaryota</taxon>
        <taxon>Metazoa</taxon>
        <taxon>Ecdysozoa</taxon>
        <taxon>Nematoda</taxon>
        <taxon>Chromadorea</taxon>
        <taxon>Plectida</taxon>
        <taxon>Plectina</taxon>
        <taxon>Plectoidea</taxon>
        <taxon>Plectidae</taxon>
        <taxon>Plectus</taxon>
    </lineage>
</organism>